<organism evidence="1 2">
    <name type="scientific">Brucella rhizosphaerae</name>
    <dbReference type="NCBI Taxonomy" id="571254"/>
    <lineage>
        <taxon>Bacteria</taxon>
        <taxon>Pseudomonadati</taxon>
        <taxon>Pseudomonadota</taxon>
        <taxon>Alphaproteobacteria</taxon>
        <taxon>Hyphomicrobiales</taxon>
        <taxon>Brucellaceae</taxon>
        <taxon>Brucella/Ochrobactrum group</taxon>
        <taxon>Brucella</taxon>
    </lineage>
</organism>
<evidence type="ECO:0000313" key="1">
    <source>
        <dbReference type="EMBL" id="OYR11314.1"/>
    </source>
</evidence>
<dbReference type="EMBL" id="NNRK01000033">
    <property type="protein sequence ID" value="OYR11314.1"/>
    <property type="molecule type" value="Genomic_DNA"/>
</dbReference>
<sequence>MKSAMSLHNNKNTATERLSSIASFWHGVIPKNGWTDPV</sequence>
<dbReference type="AlphaFoldDB" id="A0A256F8Z6"/>
<proteinExistence type="predicted"/>
<keyword evidence="2" id="KW-1185">Reference proteome</keyword>
<name>A0A256F8Z6_9HYPH</name>
<comment type="caution">
    <text evidence="1">The sequence shown here is derived from an EMBL/GenBank/DDBJ whole genome shotgun (WGS) entry which is preliminary data.</text>
</comment>
<protein>
    <submittedName>
        <fullName evidence="1">Uncharacterized protein</fullName>
    </submittedName>
</protein>
<accession>A0A256F8Z6</accession>
<evidence type="ECO:0000313" key="2">
    <source>
        <dbReference type="Proteomes" id="UP000216345"/>
    </source>
</evidence>
<gene>
    <name evidence="1" type="ORF">CEV32_1612</name>
</gene>
<reference evidence="1 2" key="1">
    <citation type="submission" date="2017-07" db="EMBL/GenBank/DDBJ databases">
        <title>Phylogenetic study on the rhizospheric bacterium Ochrobactrum sp. A44.</title>
        <authorList>
            <person name="Krzyzanowska D.M."/>
            <person name="Ossowicki A."/>
            <person name="Rajewska M."/>
            <person name="Maciag T."/>
            <person name="Kaczynski Z."/>
            <person name="Czerwicka M."/>
            <person name="Jafra S."/>
        </authorList>
    </citation>
    <scope>NUCLEOTIDE SEQUENCE [LARGE SCALE GENOMIC DNA]</scope>
    <source>
        <strain evidence="1 2">PR17</strain>
    </source>
</reference>
<dbReference type="Proteomes" id="UP000216345">
    <property type="component" value="Unassembled WGS sequence"/>
</dbReference>